<feature type="domain" description="Microtubule-associated protein 10 C-terminal" evidence="2">
    <location>
        <begin position="291"/>
        <end position="917"/>
    </location>
</feature>
<dbReference type="InterPro" id="IPR039302">
    <property type="entry name" value="MAP10"/>
</dbReference>
<protein>
    <submittedName>
        <fullName evidence="3">MAP10 protein</fullName>
    </submittedName>
</protein>
<feature type="non-terminal residue" evidence="3">
    <location>
        <position position="918"/>
    </location>
</feature>
<dbReference type="GO" id="GO:1990023">
    <property type="term" value="C:mitotic spindle midzone"/>
    <property type="evidence" value="ECO:0007669"/>
    <property type="project" value="TreeGrafter"/>
</dbReference>
<dbReference type="PANTHER" id="PTHR21831">
    <property type="entry name" value="MICROTUBULE-ASSOCIATED PROTEIN 10"/>
    <property type="match status" value="1"/>
</dbReference>
<feature type="region of interest" description="Disordered" evidence="1">
    <location>
        <begin position="349"/>
        <end position="397"/>
    </location>
</feature>
<feature type="region of interest" description="Disordered" evidence="1">
    <location>
        <begin position="696"/>
        <end position="829"/>
    </location>
</feature>
<comment type="caution">
    <text evidence="3">The sequence shown here is derived from an EMBL/GenBank/DDBJ whole genome shotgun (WGS) entry which is preliminary data.</text>
</comment>
<feature type="compositionally biased region" description="Acidic residues" evidence="1">
    <location>
        <begin position="349"/>
        <end position="365"/>
    </location>
</feature>
<keyword evidence="4" id="KW-1185">Reference proteome</keyword>
<dbReference type="OrthoDB" id="69809at2759"/>
<dbReference type="GO" id="GO:0032467">
    <property type="term" value="P:positive regulation of cytokinesis"/>
    <property type="evidence" value="ECO:0007669"/>
    <property type="project" value="TreeGrafter"/>
</dbReference>
<evidence type="ECO:0000313" key="3">
    <source>
        <dbReference type="EMBL" id="KAG2467134.1"/>
    </source>
</evidence>
<feature type="compositionally biased region" description="Low complexity" evidence="1">
    <location>
        <begin position="814"/>
        <end position="826"/>
    </location>
</feature>
<feature type="compositionally biased region" description="Basic and acidic residues" evidence="1">
    <location>
        <begin position="670"/>
        <end position="680"/>
    </location>
</feature>
<dbReference type="GeneID" id="120516750"/>
<evidence type="ECO:0000259" key="2">
    <source>
        <dbReference type="Pfam" id="PF14925"/>
    </source>
</evidence>
<feature type="region of interest" description="Disordered" evidence="1">
    <location>
        <begin position="444"/>
        <end position="524"/>
    </location>
</feature>
<dbReference type="Pfam" id="PF14924">
    <property type="entry name" value="MAP10_N"/>
    <property type="match status" value="1"/>
</dbReference>
<gene>
    <name evidence="3" type="primary">Map10</name>
    <name evidence="3" type="ORF">GTO96_0010334</name>
</gene>
<dbReference type="GO" id="GO:0005881">
    <property type="term" value="C:cytoplasmic microtubule"/>
    <property type="evidence" value="ECO:0007669"/>
    <property type="project" value="TreeGrafter"/>
</dbReference>
<dbReference type="RefSeq" id="XP_039594593.1">
    <property type="nucleotide sequence ID" value="XM_039738659.1"/>
</dbReference>
<dbReference type="Pfam" id="PF14925">
    <property type="entry name" value="HPHLAWLY"/>
    <property type="match status" value="1"/>
</dbReference>
<feature type="compositionally biased region" description="Polar residues" evidence="1">
    <location>
        <begin position="469"/>
        <end position="495"/>
    </location>
</feature>
<dbReference type="GO" id="GO:0097431">
    <property type="term" value="C:mitotic spindle pole"/>
    <property type="evidence" value="ECO:0007669"/>
    <property type="project" value="TreeGrafter"/>
</dbReference>
<feature type="compositionally biased region" description="Polar residues" evidence="1">
    <location>
        <begin position="696"/>
        <end position="714"/>
    </location>
</feature>
<dbReference type="PANTHER" id="PTHR21831:SF2">
    <property type="entry name" value="MICROTUBULE-ASSOCIATED PROTEIN 10"/>
    <property type="match status" value="1"/>
</dbReference>
<accession>A0A8X7XGB2</accession>
<reference evidence="3 4" key="1">
    <citation type="journal article" date="2021" name="Cell">
        <title>Tracing the genetic footprints of vertebrate landing in non-teleost ray-finned fishes.</title>
        <authorList>
            <person name="Bi X."/>
            <person name="Wang K."/>
            <person name="Yang L."/>
            <person name="Pan H."/>
            <person name="Jiang H."/>
            <person name="Wei Q."/>
            <person name="Fang M."/>
            <person name="Yu H."/>
            <person name="Zhu C."/>
            <person name="Cai Y."/>
            <person name="He Y."/>
            <person name="Gan X."/>
            <person name="Zeng H."/>
            <person name="Yu D."/>
            <person name="Zhu Y."/>
            <person name="Jiang H."/>
            <person name="Qiu Q."/>
            <person name="Yang H."/>
            <person name="Zhang Y.E."/>
            <person name="Wang W."/>
            <person name="Zhu M."/>
            <person name="He S."/>
            <person name="Zhang G."/>
        </authorList>
    </citation>
    <scope>NUCLEOTIDE SEQUENCE [LARGE SCALE GENOMIC DNA]</scope>
    <source>
        <strain evidence="3">Bchr_013</strain>
    </source>
</reference>
<dbReference type="EMBL" id="JAATIS010000859">
    <property type="protein sequence ID" value="KAG2467134.1"/>
    <property type="molecule type" value="Genomic_DNA"/>
</dbReference>
<evidence type="ECO:0000313" key="4">
    <source>
        <dbReference type="Proteomes" id="UP000886611"/>
    </source>
</evidence>
<feature type="compositionally biased region" description="Polar residues" evidence="1">
    <location>
        <begin position="736"/>
        <end position="751"/>
    </location>
</feature>
<dbReference type="Proteomes" id="UP000886611">
    <property type="component" value="Unassembled WGS sequence"/>
</dbReference>
<evidence type="ECO:0000256" key="1">
    <source>
        <dbReference type="SAM" id="MobiDB-lite"/>
    </source>
</evidence>
<feature type="compositionally biased region" description="Basic and acidic residues" evidence="1">
    <location>
        <begin position="444"/>
        <end position="456"/>
    </location>
</feature>
<feature type="compositionally biased region" description="Basic and acidic residues" evidence="1">
    <location>
        <begin position="366"/>
        <end position="384"/>
    </location>
</feature>
<dbReference type="GO" id="GO:0005813">
    <property type="term" value="C:centrosome"/>
    <property type="evidence" value="ECO:0007669"/>
    <property type="project" value="TreeGrafter"/>
</dbReference>
<proteinExistence type="predicted"/>
<dbReference type="GO" id="GO:0008017">
    <property type="term" value="F:microtubule binding"/>
    <property type="evidence" value="ECO:0007669"/>
    <property type="project" value="InterPro"/>
</dbReference>
<organism evidence="3 4">
    <name type="scientific">Polypterus senegalus</name>
    <name type="common">Senegal bichir</name>
    <dbReference type="NCBI Taxonomy" id="55291"/>
    <lineage>
        <taxon>Eukaryota</taxon>
        <taxon>Metazoa</taxon>
        <taxon>Chordata</taxon>
        <taxon>Craniata</taxon>
        <taxon>Vertebrata</taxon>
        <taxon>Euteleostomi</taxon>
        <taxon>Actinopterygii</taxon>
        <taxon>Polypteriformes</taxon>
        <taxon>Polypteridae</taxon>
        <taxon>Polypterus</taxon>
    </lineage>
</organism>
<feature type="region of interest" description="Disordered" evidence="1">
    <location>
        <begin position="268"/>
        <end position="300"/>
    </location>
</feature>
<sequence length="918" mass="102171">MAKGGFPETLFSLEVVVDYVQIDVNTGAEPLVPAVAIRLLDFPTLLIYRTDEGKQESSSDDDLDFGKENAGILNRRPTVQRCGKYSFKRGKSCLIKMSLNALHVHLTNTPLYVMILDLRRDVPKLVGSFFVSLSKAIDQIKQEVARRGISMPSCQSERNIHIINNLMGEQVGHISMGYKILSLGASLIPHIPENRLLRSGSGEPEVHIIEQEKISTIPLEKEKENKSKEDPPVPEKSSYSELQDKQENGSLVLLQRIDIEGKQTQVVVSEQSKEMNQSTTTGTQTATRKTKKNRNTQLPERSKFDFAADFSDFCPPPLFFCQSAIDRALNDPEPPYTENDPEALRVEELCSESEEDEEQLDAEEEQSSRLEKKQVKKSDKKNQDRATGGPHVNVPPMNTALGEALRQLPLLNALLVEISMLSHQPQQLPLSIHPGLAGLYRTMEQHSKESANEAKPDSATNAAEIPQKLTCQNKTITKPKSIQSSAKQTISAHGNQQRDKTKQQRKLAKPQENPSKPSSPPKRKLLYGLTNTLRLRIQQTNPDMLLQHERREMYRKKQMELMKAKNSKFSKGRGTKLSKRVHGMSDILFRGSHFDENIQTMINSLDMDSPRSINKEHQGLKDVGVGGDAVNTHRVQNQGKIQANSPLPPQSISEQGNGRNVQVSVPRVNPESDHSFHDAESEDHNFSLVGINNPGFQSLSLEDDPQNPNNNGLFSSEPRYSDDFIDSPDPVGYSDDFTSPEPNGRYSTNFDSSHEPVQDSPASPRSDSTSDSSNGHYSVRNRKPKAPSPIHFDESEQSLKDTFVIVNNKKKPTSGSSSNGNISPSSLTDTYPKPYFGGSLEKSMVSKTNFSSAEGPFSSGKKNHTVISKEVDSSVEKASHHFTDSEDEERDELTSLGFSNQYHHISELVGSKLPGYTL</sequence>
<feature type="compositionally biased region" description="Basic and acidic residues" evidence="1">
    <location>
        <begin position="867"/>
        <end position="884"/>
    </location>
</feature>
<name>A0A8X7XGB2_POLSE</name>
<dbReference type="GO" id="GO:0051256">
    <property type="term" value="P:mitotic spindle midzone assembly"/>
    <property type="evidence" value="ECO:0007669"/>
    <property type="project" value="TreeGrafter"/>
</dbReference>
<dbReference type="AlphaFoldDB" id="A0A8X7XGB2"/>
<feature type="compositionally biased region" description="Polar residues" evidence="1">
    <location>
        <begin position="268"/>
        <end position="278"/>
    </location>
</feature>
<feature type="compositionally biased region" description="Low complexity" evidence="1">
    <location>
        <begin position="759"/>
        <end position="773"/>
    </location>
</feature>
<dbReference type="InterPro" id="IPR026679">
    <property type="entry name" value="MAP10_C-term"/>
</dbReference>
<feature type="region of interest" description="Disordered" evidence="1">
    <location>
        <begin position="850"/>
        <end position="893"/>
    </location>
</feature>
<feature type="region of interest" description="Disordered" evidence="1">
    <location>
        <begin position="638"/>
        <end position="680"/>
    </location>
</feature>
<feature type="compositionally biased region" description="Basic and acidic residues" evidence="1">
    <location>
        <begin position="207"/>
        <end position="233"/>
    </location>
</feature>
<dbReference type="GO" id="GO:0031122">
    <property type="term" value="P:cytoplasmic microtubule organization"/>
    <property type="evidence" value="ECO:0007669"/>
    <property type="project" value="TreeGrafter"/>
</dbReference>
<dbReference type="GO" id="GO:0030496">
    <property type="term" value="C:midbody"/>
    <property type="evidence" value="ECO:0007669"/>
    <property type="project" value="TreeGrafter"/>
</dbReference>
<feature type="region of interest" description="Disordered" evidence="1">
    <location>
        <begin position="207"/>
        <end position="245"/>
    </location>
</feature>
<feature type="compositionally biased region" description="Polar residues" evidence="1">
    <location>
        <begin position="638"/>
        <end position="663"/>
    </location>
</feature>
<feature type="non-terminal residue" evidence="3">
    <location>
        <position position="1"/>
    </location>
</feature>